<dbReference type="EC" id="1.16.3.1" evidence="6"/>
<evidence type="ECO:0000256" key="5">
    <source>
        <dbReference type="ARBA" id="ARBA00023004"/>
    </source>
</evidence>
<feature type="domain" description="Ferritin-like diiron" evidence="8">
    <location>
        <begin position="1"/>
        <end position="144"/>
    </location>
</feature>
<dbReference type="PRINTS" id="PR00601">
    <property type="entry name" value="BACFERRITIN"/>
</dbReference>
<dbReference type="Pfam" id="PF00210">
    <property type="entry name" value="Ferritin"/>
    <property type="match status" value="1"/>
</dbReference>
<dbReference type="PANTHER" id="PTHR30295:SF0">
    <property type="entry name" value="BACTERIOFERRITIN"/>
    <property type="match status" value="1"/>
</dbReference>
<feature type="binding site" evidence="7">
    <location>
        <position position="50"/>
    </location>
    <ligand>
        <name>Fe cation</name>
        <dbReference type="ChEBI" id="CHEBI:24875"/>
        <label>1</label>
    </ligand>
</feature>
<feature type="binding site" evidence="7">
    <location>
        <position position="53"/>
    </location>
    <ligand>
        <name>Fe cation</name>
        <dbReference type="ChEBI" id="CHEBI:24875"/>
        <label>1</label>
    </ligand>
</feature>
<organism evidence="9 10">
    <name type="scientific">Persephonella hydrogeniphila</name>
    <dbReference type="NCBI Taxonomy" id="198703"/>
    <lineage>
        <taxon>Bacteria</taxon>
        <taxon>Pseudomonadati</taxon>
        <taxon>Aquificota</taxon>
        <taxon>Aquificia</taxon>
        <taxon>Aquificales</taxon>
        <taxon>Hydrogenothermaceae</taxon>
        <taxon>Persephonella</taxon>
    </lineage>
</organism>
<proteinExistence type="inferred from homology"/>
<dbReference type="InterPro" id="IPR009078">
    <property type="entry name" value="Ferritin-like_SF"/>
</dbReference>
<evidence type="ECO:0000256" key="6">
    <source>
        <dbReference type="PIRNR" id="PIRNR002560"/>
    </source>
</evidence>
<dbReference type="Gene3D" id="1.20.1260.10">
    <property type="match status" value="1"/>
</dbReference>
<evidence type="ECO:0000256" key="3">
    <source>
        <dbReference type="ARBA" id="ARBA00022617"/>
    </source>
</evidence>
<feature type="binding site" evidence="7">
    <location>
        <position position="126"/>
    </location>
    <ligand>
        <name>Fe cation</name>
        <dbReference type="ChEBI" id="CHEBI:24875"/>
        <label>2</label>
    </ligand>
</feature>
<dbReference type="PIRSF" id="PIRSF002560">
    <property type="entry name" value="Bacterioferritin"/>
    <property type="match status" value="1"/>
</dbReference>
<name>A0A285NQ80_9AQUI</name>
<dbReference type="PROSITE" id="PS50905">
    <property type="entry name" value="FERRITIN_LIKE"/>
    <property type="match status" value="1"/>
</dbReference>
<feature type="binding site" evidence="7">
    <location>
        <position position="93"/>
    </location>
    <ligand>
        <name>Fe cation</name>
        <dbReference type="ChEBI" id="CHEBI:24875"/>
        <label>2</label>
    </ligand>
</feature>
<keyword evidence="3" id="KW-0349">Heme</keyword>
<dbReference type="InterPro" id="IPR012347">
    <property type="entry name" value="Ferritin-like"/>
</dbReference>
<dbReference type="CDD" id="cd00907">
    <property type="entry name" value="Bacterioferritin"/>
    <property type="match status" value="1"/>
</dbReference>
<evidence type="ECO:0000256" key="7">
    <source>
        <dbReference type="PIRSR" id="PIRSR002560-1"/>
    </source>
</evidence>
<evidence type="ECO:0000256" key="4">
    <source>
        <dbReference type="ARBA" id="ARBA00022723"/>
    </source>
</evidence>
<evidence type="ECO:0000313" key="9">
    <source>
        <dbReference type="EMBL" id="SNZ11093.1"/>
    </source>
</evidence>
<feature type="binding site" evidence="7">
    <location>
        <position position="126"/>
    </location>
    <ligand>
        <name>Fe cation</name>
        <dbReference type="ChEBI" id="CHEBI:24875"/>
        <label>1</label>
    </ligand>
</feature>
<dbReference type="SUPFAM" id="SSF47240">
    <property type="entry name" value="Ferritin-like"/>
    <property type="match status" value="1"/>
</dbReference>
<dbReference type="PANTHER" id="PTHR30295">
    <property type="entry name" value="BACTERIOFERRITIN"/>
    <property type="match status" value="1"/>
</dbReference>
<protein>
    <recommendedName>
        <fullName evidence="6">Bacterioferritin</fullName>
        <ecNumber evidence="6">1.16.3.1</ecNumber>
    </recommendedName>
</protein>
<dbReference type="Proteomes" id="UP000219036">
    <property type="component" value="Unassembled WGS sequence"/>
</dbReference>
<keyword evidence="10" id="KW-1185">Reference proteome</keyword>
<dbReference type="GO" id="GO:0008199">
    <property type="term" value="F:ferric iron binding"/>
    <property type="evidence" value="ECO:0007669"/>
    <property type="project" value="InterPro"/>
</dbReference>
<dbReference type="InterPro" id="IPR002024">
    <property type="entry name" value="Bacterioferritin"/>
</dbReference>
<dbReference type="GO" id="GO:0020037">
    <property type="term" value="F:heme binding"/>
    <property type="evidence" value="ECO:0007669"/>
    <property type="project" value="TreeGrafter"/>
</dbReference>
<keyword evidence="5 6" id="KW-0408">Iron</keyword>
<feature type="binding site" evidence="7">
    <location>
        <position position="50"/>
    </location>
    <ligand>
        <name>Fe cation</name>
        <dbReference type="ChEBI" id="CHEBI:24875"/>
        <label>2</label>
    </ligand>
</feature>
<evidence type="ECO:0000259" key="8">
    <source>
        <dbReference type="PROSITE" id="PS50905"/>
    </source>
</evidence>
<dbReference type="OrthoDB" id="9792238at2"/>
<dbReference type="GO" id="GO:0006879">
    <property type="term" value="P:intracellular iron ion homeostasis"/>
    <property type="evidence" value="ECO:0007669"/>
    <property type="project" value="UniProtKB-KW"/>
</dbReference>
<keyword evidence="2 6" id="KW-0409">Iron storage</keyword>
<dbReference type="RefSeq" id="WP_097001144.1">
    <property type="nucleotide sequence ID" value="NZ_OBEI01000012.1"/>
</dbReference>
<evidence type="ECO:0000256" key="2">
    <source>
        <dbReference type="ARBA" id="ARBA00022434"/>
    </source>
</evidence>
<comment type="similarity">
    <text evidence="1 6">Belongs to the bacterioferritin family.</text>
</comment>
<comment type="function">
    <text evidence="6">Iron-storage protein, whose ferroxidase center binds Fe(2+), oxidizes it using dioxygen to Fe(3+), and participates in the subsequent Fe(3+) oxide mineral core formation within the central cavity of the BFR protein shell.</text>
</comment>
<dbReference type="GO" id="GO:0006826">
    <property type="term" value="P:iron ion transport"/>
    <property type="evidence" value="ECO:0007669"/>
    <property type="project" value="InterPro"/>
</dbReference>
<comment type="catalytic activity">
    <reaction evidence="6">
        <text>4 Fe(2+) + O2 + 4 H(+) = 4 Fe(3+) + 2 H2O</text>
        <dbReference type="Rhea" id="RHEA:11148"/>
        <dbReference type="ChEBI" id="CHEBI:15377"/>
        <dbReference type="ChEBI" id="CHEBI:15378"/>
        <dbReference type="ChEBI" id="CHEBI:15379"/>
        <dbReference type="ChEBI" id="CHEBI:29033"/>
        <dbReference type="ChEBI" id="CHEBI:29034"/>
        <dbReference type="EC" id="1.16.3.1"/>
    </reaction>
</comment>
<feature type="binding site" evidence="7">
    <location>
        <position position="49"/>
    </location>
    <ligand>
        <name>Fe cation</name>
        <dbReference type="ChEBI" id="CHEBI:24875"/>
        <label>3</label>
    </ligand>
</feature>
<gene>
    <name evidence="9" type="ORF">SAMN06265182_2004</name>
</gene>
<accession>A0A285NQ80</accession>
<dbReference type="EMBL" id="OBEI01000012">
    <property type="protein sequence ID" value="SNZ11093.1"/>
    <property type="molecule type" value="Genomic_DNA"/>
</dbReference>
<reference evidence="10" key="1">
    <citation type="submission" date="2017-09" db="EMBL/GenBank/DDBJ databases">
        <authorList>
            <person name="Varghese N."/>
            <person name="Submissions S."/>
        </authorList>
    </citation>
    <scope>NUCLEOTIDE SEQUENCE [LARGE SCALE GENOMIC DNA]</scope>
    <source>
        <strain evidence="10">DSM 15103</strain>
    </source>
</reference>
<feature type="binding site" evidence="7">
    <location>
        <position position="129"/>
    </location>
    <ligand>
        <name>Fe cation</name>
        <dbReference type="ChEBI" id="CHEBI:24875"/>
        <label>2</label>
    </ligand>
</feature>
<dbReference type="InterPro" id="IPR009040">
    <property type="entry name" value="Ferritin-like_diiron"/>
</dbReference>
<dbReference type="GO" id="GO:0004322">
    <property type="term" value="F:ferroxidase activity"/>
    <property type="evidence" value="ECO:0007669"/>
    <property type="project" value="UniProtKB-EC"/>
</dbReference>
<dbReference type="AlphaFoldDB" id="A0A285NQ80"/>
<dbReference type="GO" id="GO:0005829">
    <property type="term" value="C:cytosol"/>
    <property type="evidence" value="ECO:0007669"/>
    <property type="project" value="TreeGrafter"/>
</dbReference>
<feature type="binding site" evidence="7">
    <location>
        <position position="17"/>
    </location>
    <ligand>
        <name>Fe cation</name>
        <dbReference type="ChEBI" id="CHEBI:24875"/>
        <label>1</label>
    </ligand>
</feature>
<evidence type="ECO:0000313" key="10">
    <source>
        <dbReference type="Proteomes" id="UP000219036"/>
    </source>
</evidence>
<feature type="binding site" description="axial binding residue" evidence="7">
    <location>
        <position position="51"/>
    </location>
    <ligand>
        <name>heme b</name>
        <dbReference type="ChEBI" id="CHEBI:60344"/>
        <note>ligand shared between dimeric partners</note>
    </ligand>
    <ligandPart>
        <name>Fe</name>
        <dbReference type="ChEBI" id="CHEBI:18248"/>
    </ligandPart>
</feature>
<dbReference type="InterPro" id="IPR008331">
    <property type="entry name" value="Ferritin_DPS_dom"/>
</dbReference>
<keyword evidence="4 6" id="KW-0479">Metal-binding</keyword>
<evidence type="ECO:0000256" key="1">
    <source>
        <dbReference type="ARBA" id="ARBA00008093"/>
    </source>
</evidence>
<sequence length="169" mass="19731">MNREKSVELLNKAISEELTAIHQYMYFHFVLDDLGYDLLASIFKKTAIDEMLHTEKFAERILFLGGEIEMKPAKDIEHIRDPEKMLEWAMKAEEEAVDMYNEFAVEATNNRDAGTKQIFESVIMDEERHYDTFSIEFDNLKKFGTEYLSQQAMERSKRVGSQRGGQGEE</sequence>